<feature type="transmembrane region" description="Helical" evidence="6">
    <location>
        <begin position="170"/>
        <end position="188"/>
    </location>
</feature>
<feature type="transmembrane region" description="Helical" evidence="6">
    <location>
        <begin position="115"/>
        <end position="135"/>
    </location>
</feature>
<dbReference type="NCBIfam" id="TIGR03718">
    <property type="entry name" value="R_switched_Alx"/>
    <property type="match status" value="1"/>
</dbReference>
<evidence type="ECO:0000256" key="2">
    <source>
        <dbReference type="ARBA" id="ARBA00007511"/>
    </source>
</evidence>
<feature type="transmembrane region" description="Helical" evidence="6">
    <location>
        <begin position="142"/>
        <end position="164"/>
    </location>
</feature>
<dbReference type="GO" id="GO:0016020">
    <property type="term" value="C:membrane"/>
    <property type="evidence" value="ECO:0007669"/>
    <property type="project" value="UniProtKB-SubCell"/>
</dbReference>
<dbReference type="Proteomes" id="UP000544222">
    <property type="component" value="Unassembled WGS sequence"/>
</dbReference>
<evidence type="ECO:0000256" key="6">
    <source>
        <dbReference type="SAM" id="Phobius"/>
    </source>
</evidence>
<feature type="transmembrane region" description="Helical" evidence="6">
    <location>
        <begin position="297"/>
        <end position="318"/>
    </location>
</feature>
<dbReference type="InterPro" id="IPR005496">
    <property type="entry name" value="Integral_membrane_TerC"/>
</dbReference>
<feature type="transmembrane region" description="Helical" evidence="6">
    <location>
        <begin position="264"/>
        <end position="285"/>
    </location>
</feature>
<sequence>MLTHETTFFISFLVLVIALLFIDLGVFNRKSHEISMKEALLWTIVWILFAGAIYLFIRLDGDTIHHITTFGRLQEINRLHGHEMHLNPALGLQPNLELYRQTISLQFLTGYLLEYSLSVDNIFVMILLFLSFGVPKAYYHRVLFWGILGAIIMRFLFIYITASLIQQFEWILWIFGALLIYSGIKMYIERNKEEHIEVSNHPVVKFSSKHFRVFPSFAKDAFFVKQNGNWMITPLLLVVLVIEFSDVIFAVDSVPAIFSVTKDPFIVFTSNICAILGLRSLFFVVSHVIGLFHYLKIGLAVLLTFIGVKMLLDGIFHLPISTSASLVIIVAILGISILASVIFPKKATTHP</sequence>
<comment type="subcellular location">
    <subcellularLocation>
        <location evidence="1">Membrane</location>
        <topology evidence="1">Multi-pass membrane protein</topology>
    </subcellularLocation>
</comment>
<dbReference type="InterPro" id="IPR022369">
    <property type="entry name" value="Integral_membrane_TerC_rswitch"/>
</dbReference>
<evidence type="ECO:0000313" key="7">
    <source>
        <dbReference type="EMBL" id="MBB3187460.1"/>
    </source>
</evidence>
<comment type="similarity">
    <text evidence="2">Belongs to the TerC family.</text>
</comment>
<feature type="transmembrane region" description="Helical" evidence="6">
    <location>
        <begin position="6"/>
        <end position="27"/>
    </location>
</feature>
<feature type="transmembrane region" description="Helical" evidence="6">
    <location>
        <begin position="235"/>
        <end position="258"/>
    </location>
</feature>
<evidence type="ECO:0000256" key="4">
    <source>
        <dbReference type="ARBA" id="ARBA00022989"/>
    </source>
</evidence>
<evidence type="ECO:0000256" key="5">
    <source>
        <dbReference type="ARBA" id="ARBA00023136"/>
    </source>
</evidence>
<evidence type="ECO:0000313" key="8">
    <source>
        <dbReference type="Proteomes" id="UP000544222"/>
    </source>
</evidence>
<dbReference type="Pfam" id="PF03741">
    <property type="entry name" value="TerC"/>
    <property type="match status" value="1"/>
</dbReference>
<dbReference type="PANTHER" id="PTHR30238">
    <property type="entry name" value="MEMBRANE BOUND PREDICTED REDOX MODULATOR"/>
    <property type="match status" value="1"/>
</dbReference>
<feature type="transmembrane region" description="Helical" evidence="6">
    <location>
        <begin position="324"/>
        <end position="343"/>
    </location>
</feature>
<keyword evidence="8" id="KW-1185">Reference proteome</keyword>
<dbReference type="RefSeq" id="WP_183413209.1">
    <property type="nucleotide sequence ID" value="NZ_JACHYB010000001.1"/>
</dbReference>
<dbReference type="PANTHER" id="PTHR30238:SF0">
    <property type="entry name" value="THYLAKOID MEMBRANE PROTEIN TERC, CHLOROPLASTIC"/>
    <property type="match status" value="1"/>
</dbReference>
<proteinExistence type="inferred from homology"/>
<evidence type="ECO:0000256" key="1">
    <source>
        <dbReference type="ARBA" id="ARBA00004141"/>
    </source>
</evidence>
<dbReference type="AlphaFoldDB" id="A0A7W5H278"/>
<reference evidence="7 8" key="1">
    <citation type="submission" date="2020-08" db="EMBL/GenBank/DDBJ databases">
        <title>Genomic Encyclopedia of Type Strains, Phase IV (KMG-IV): sequencing the most valuable type-strain genomes for metagenomic binning, comparative biology and taxonomic classification.</title>
        <authorList>
            <person name="Goeker M."/>
        </authorList>
    </citation>
    <scope>NUCLEOTIDE SEQUENCE [LARGE SCALE GENOMIC DNA]</scope>
    <source>
        <strain evidence="7 8">DSM 27471</strain>
    </source>
</reference>
<comment type="caution">
    <text evidence="7">The sequence shown here is derived from an EMBL/GenBank/DDBJ whole genome shotgun (WGS) entry which is preliminary data.</text>
</comment>
<organism evidence="7 8">
    <name type="scientific">Microbacter margulisiae</name>
    <dbReference type="NCBI Taxonomy" id="1350067"/>
    <lineage>
        <taxon>Bacteria</taxon>
        <taxon>Pseudomonadati</taxon>
        <taxon>Bacteroidota</taxon>
        <taxon>Bacteroidia</taxon>
        <taxon>Bacteroidales</taxon>
        <taxon>Porphyromonadaceae</taxon>
        <taxon>Microbacter</taxon>
    </lineage>
</organism>
<evidence type="ECO:0000256" key="3">
    <source>
        <dbReference type="ARBA" id="ARBA00022692"/>
    </source>
</evidence>
<keyword evidence="5 6" id="KW-0472">Membrane</keyword>
<keyword evidence="4 6" id="KW-1133">Transmembrane helix</keyword>
<protein>
    <submittedName>
        <fullName evidence="7">Tellurite resistance protein TerC</fullName>
    </submittedName>
</protein>
<dbReference type="EMBL" id="JACHYB010000001">
    <property type="protein sequence ID" value="MBB3187460.1"/>
    <property type="molecule type" value="Genomic_DNA"/>
</dbReference>
<accession>A0A7W5H278</accession>
<keyword evidence="3 6" id="KW-0812">Transmembrane</keyword>
<name>A0A7W5H278_9PORP</name>
<gene>
    <name evidence="7" type="ORF">FHX64_001623</name>
</gene>
<feature type="transmembrane region" description="Helical" evidence="6">
    <location>
        <begin position="39"/>
        <end position="57"/>
    </location>
</feature>